<proteinExistence type="predicted"/>
<evidence type="ECO:0000313" key="3">
    <source>
        <dbReference type="Proteomes" id="UP000326757"/>
    </source>
</evidence>
<feature type="compositionally biased region" description="Polar residues" evidence="1">
    <location>
        <begin position="174"/>
        <end position="183"/>
    </location>
</feature>
<feature type="region of interest" description="Disordered" evidence="1">
    <location>
        <begin position="801"/>
        <end position="823"/>
    </location>
</feature>
<keyword evidence="3" id="KW-1185">Reference proteome</keyword>
<sequence length="855" mass="96325">MTRNSKHPLGPSSLSNILFSYEEPLLETQPSTNVPLLPGSLVFERIVPKGTFKGAVENHDLVQVHFERLHRKNPVSSDTVGIRKVSNSIGNLSVTGQEIKPNSIPTSDNEISCSIASKMAKSDVEIRSSNEKSQDLAPSCNNCAPKADALGSFIHYLRELEDFLALDASLPMKSNLSQQSPDQNLLEGFSNENQESKTPVSHGNYFKESNDKIMDGKTSSGELVGHDVRKSSSQSSPNTESESQAMEREDLNDHSTNNPPHFLSPRHYNNIISSSFPLPCKDTTAQDDQDDQDSRGCLTQFCNYSPIDWSAENDGCPKKKFTLSRRATNEPLTDRAKGIMDADRPDSFKRLFSTIRVQNENPEKSDARKRRRREIIKDDISDCDLAGMGEPKKIVRLHRQELMNELNAEESIAKGGMREFMNKLKSEESITEERVKELMSIGRFKGYADILGTEITESETTKRVSLEVDGLNSDEMEIDEPSENSCTTKSKGKASEFLVSPELTRRQPMQFSGGVAMVRSGAESKKGTMKTLSQDLSVPDLRRLQQRVSEIREFITNKPSVSGDMGSSMLREMKRQLQQIRDQVVSTKPPATDDDRQRAARIIRQIEAENKVQNKSGNDSSIDLCGWYYHDEYETDTELLVVDMAIEEVSSEIRLIPKGDKRRKFKQARLDRLESRRALIEDKDIFYEDSSCDDLEFNEDDFLGKNEPDVPSKKYEQLNDEYRNAIASWGPEPTDATNEDPDLLHAIKLSLGQGEFVEAMNEGIDHAVPTPSNKTWKDGVESEKDQIEHAIELSLNQRQHFEPKKQGTGRAETLSWPGTWGNDVDSEEEQLKRVIAISLATARGEDLEDEDYYMR</sequence>
<gene>
    <name evidence="2" type="ORF">EYC80_003486</name>
</gene>
<protein>
    <submittedName>
        <fullName evidence="2">Uncharacterized protein</fullName>
    </submittedName>
</protein>
<accession>A0A5N6KE53</accession>
<feature type="region of interest" description="Disordered" evidence="1">
    <location>
        <begin position="174"/>
        <end position="269"/>
    </location>
</feature>
<reference evidence="2 3" key="1">
    <citation type="submission" date="2019-06" db="EMBL/GenBank/DDBJ databases">
        <title>Genome Sequence of the Brown Rot Fungal Pathogen Monilinia laxa.</title>
        <authorList>
            <person name="De Miccolis Angelini R.M."/>
            <person name="Landi L."/>
            <person name="Abate D."/>
            <person name="Pollastro S."/>
            <person name="Romanazzi G."/>
            <person name="Faretra F."/>
        </authorList>
    </citation>
    <scope>NUCLEOTIDE SEQUENCE [LARGE SCALE GENOMIC DNA]</scope>
    <source>
        <strain evidence="2 3">Mlax316</strain>
    </source>
</reference>
<comment type="caution">
    <text evidence="2">The sequence shown here is derived from an EMBL/GenBank/DDBJ whole genome shotgun (WGS) entry which is preliminary data.</text>
</comment>
<evidence type="ECO:0000313" key="2">
    <source>
        <dbReference type="EMBL" id="KAB8301648.1"/>
    </source>
</evidence>
<dbReference type="Proteomes" id="UP000326757">
    <property type="component" value="Unassembled WGS sequence"/>
</dbReference>
<dbReference type="EMBL" id="VIGI01000004">
    <property type="protein sequence ID" value="KAB8301648.1"/>
    <property type="molecule type" value="Genomic_DNA"/>
</dbReference>
<evidence type="ECO:0000256" key="1">
    <source>
        <dbReference type="SAM" id="MobiDB-lite"/>
    </source>
</evidence>
<feature type="compositionally biased region" description="Polar residues" evidence="1">
    <location>
        <begin position="190"/>
        <end position="201"/>
    </location>
</feature>
<dbReference type="Pfam" id="PF23625">
    <property type="entry name" value="UIM_2"/>
    <property type="match status" value="1"/>
</dbReference>
<dbReference type="AlphaFoldDB" id="A0A5N6KE53"/>
<name>A0A5N6KE53_MONLA</name>
<dbReference type="InterPro" id="IPR003903">
    <property type="entry name" value="UIM_dom"/>
</dbReference>
<dbReference type="SMART" id="SM00726">
    <property type="entry name" value="UIM"/>
    <property type="match status" value="3"/>
</dbReference>
<organism evidence="2 3">
    <name type="scientific">Monilinia laxa</name>
    <name type="common">Brown rot fungus</name>
    <name type="synonym">Sclerotinia laxa</name>
    <dbReference type="NCBI Taxonomy" id="61186"/>
    <lineage>
        <taxon>Eukaryota</taxon>
        <taxon>Fungi</taxon>
        <taxon>Dikarya</taxon>
        <taxon>Ascomycota</taxon>
        <taxon>Pezizomycotina</taxon>
        <taxon>Leotiomycetes</taxon>
        <taxon>Helotiales</taxon>
        <taxon>Sclerotiniaceae</taxon>
        <taxon>Monilinia</taxon>
    </lineage>
</organism>
<feature type="compositionally biased region" description="Low complexity" evidence="1">
    <location>
        <begin position="231"/>
        <end position="244"/>
    </location>
</feature>
<dbReference type="OrthoDB" id="3565243at2759"/>
<dbReference type="Pfam" id="PF02809">
    <property type="entry name" value="UIM"/>
    <property type="match status" value="1"/>
</dbReference>